<dbReference type="AlphaFoldDB" id="A0AAV8YDZ7"/>
<feature type="chain" id="PRO_5043933771" evidence="1">
    <location>
        <begin position="25"/>
        <end position="151"/>
    </location>
</feature>
<accession>A0AAV8YDZ7</accession>
<feature type="signal peptide" evidence="1">
    <location>
        <begin position="1"/>
        <end position="24"/>
    </location>
</feature>
<keyword evidence="1" id="KW-0732">Signal</keyword>
<evidence type="ECO:0000313" key="2">
    <source>
        <dbReference type="EMBL" id="KAJ8948680.1"/>
    </source>
</evidence>
<protein>
    <submittedName>
        <fullName evidence="2">Uncharacterized protein</fullName>
    </submittedName>
</protein>
<reference evidence="2" key="1">
    <citation type="journal article" date="2023" name="Insect Mol. Biol.">
        <title>Genome sequencing provides insights into the evolution of gene families encoding plant cell wall-degrading enzymes in longhorned beetles.</title>
        <authorList>
            <person name="Shin N.R."/>
            <person name="Okamura Y."/>
            <person name="Kirsch R."/>
            <person name="Pauchet Y."/>
        </authorList>
    </citation>
    <scope>NUCLEOTIDE SEQUENCE</scope>
    <source>
        <strain evidence="2">AMC_N1</strain>
    </source>
</reference>
<organism evidence="2 3">
    <name type="scientific">Aromia moschata</name>
    <dbReference type="NCBI Taxonomy" id="1265417"/>
    <lineage>
        <taxon>Eukaryota</taxon>
        <taxon>Metazoa</taxon>
        <taxon>Ecdysozoa</taxon>
        <taxon>Arthropoda</taxon>
        <taxon>Hexapoda</taxon>
        <taxon>Insecta</taxon>
        <taxon>Pterygota</taxon>
        <taxon>Neoptera</taxon>
        <taxon>Endopterygota</taxon>
        <taxon>Coleoptera</taxon>
        <taxon>Polyphaga</taxon>
        <taxon>Cucujiformia</taxon>
        <taxon>Chrysomeloidea</taxon>
        <taxon>Cerambycidae</taxon>
        <taxon>Cerambycinae</taxon>
        <taxon>Callichromatini</taxon>
        <taxon>Aromia</taxon>
    </lineage>
</organism>
<gene>
    <name evidence="2" type="ORF">NQ318_004468</name>
</gene>
<evidence type="ECO:0000256" key="1">
    <source>
        <dbReference type="SAM" id="SignalP"/>
    </source>
</evidence>
<dbReference type="EMBL" id="JAPWTK010000132">
    <property type="protein sequence ID" value="KAJ8948680.1"/>
    <property type="molecule type" value="Genomic_DNA"/>
</dbReference>
<sequence length="151" mass="16365">MCPKRNKLFCFICLVMGGNQSAWTQEGDAKDSQLRFATPFIATVPRVAAEWDPAPSVVFLWEERRCSSPQFQLKFSIPLAPTCSRQKFIGLEEWNAANACTPHDLLIFIAAAGSGLINGDVGSAAITIVRGRYADCAGVAQVQVATEKDIG</sequence>
<dbReference type="Proteomes" id="UP001162162">
    <property type="component" value="Unassembled WGS sequence"/>
</dbReference>
<comment type="caution">
    <text evidence="2">The sequence shown here is derived from an EMBL/GenBank/DDBJ whole genome shotgun (WGS) entry which is preliminary data.</text>
</comment>
<proteinExistence type="predicted"/>
<evidence type="ECO:0000313" key="3">
    <source>
        <dbReference type="Proteomes" id="UP001162162"/>
    </source>
</evidence>
<name>A0AAV8YDZ7_9CUCU</name>
<keyword evidence="3" id="KW-1185">Reference proteome</keyword>